<evidence type="ECO:0000256" key="1">
    <source>
        <dbReference type="SAM" id="SignalP"/>
    </source>
</evidence>
<feature type="chain" id="PRO_5003606567" description="Secreted protein" evidence="1">
    <location>
        <begin position="23"/>
        <end position="105"/>
    </location>
</feature>
<evidence type="ECO:0000313" key="3">
    <source>
        <dbReference type="Proteomes" id="UP000008190"/>
    </source>
</evidence>
<gene>
    <name evidence="2" type="ordered locus">NOCYR_4623</name>
</gene>
<dbReference type="KEGG" id="ncy:NOCYR_4623"/>
<dbReference type="EMBL" id="FO082843">
    <property type="protein sequence ID" value="CCF65378.1"/>
    <property type="molecule type" value="Genomic_DNA"/>
</dbReference>
<reference evidence="2 3" key="1">
    <citation type="journal article" date="2012" name="J. Bacteriol.">
        <title>Genome sequence of the human- and animal-pathogenic strain Nocardia cyriacigeorgica GUH-2.</title>
        <authorList>
            <person name="Zoropogui A."/>
            <person name="Pujic P."/>
            <person name="Normand P."/>
            <person name="Barbe V."/>
            <person name="Beaman B."/>
            <person name="Beaman L."/>
            <person name="Boiron P."/>
            <person name="Colinon C."/>
            <person name="Deredjian A."/>
            <person name="Graindorge A."/>
            <person name="Mangenot S."/>
            <person name="Nazaret S."/>
            <person name="Neto M."/>
            <person name="Petit S."/>
            <person name="Roche D."/>
            <person name="Vallenet D."/>
            <person name="Rodriguez-Nava V."/>
            <person name="Richard Y."/>
            <person name="Cournoyer B."/>
            <person name="Blaha D."/>
        </authorList>
    </citation>
    <scope>NUCLEOTIDE SEQUENCE [LARGE SCALE GENOMIC DNA]</scope>
    <source>
        <strain evidence="2 3">GUH-2</strain>
    </source>
</reference>
<feature type="signal peptide" evidence="1">
    <location>
        <begin position="1"/>
        <end position="22"/>
    </location>
</feature>
<organism evidence="2 3">
    <name type="scientific">Nocardia cyriacigeorgica (strain GUH-2)</name>
    <dbReference type="NCBI Taxonomy" id="1127134"/>
    <lineage>
        <taxon>Bacteria</taxon>
        <taxon>Bacillati</taxon>
        <taxon>Actinomycetota</taxon>
        <taxon>Actinomycetes</taxon>
        <taxon>Mycobacteriales</taxon>
        <taxon>Nocardiaceae</taxon>
        <taxon>Nocardia</taxon>
    </lineage>
</organism>
<keyword evidence="3" id="KW-1185">Reference proteome</keyword>
<protein>
    <recommendedName>
        <fullName evidence="4">Secreted protein</fullName>
    </recommendedName>
</protein>
<accession>H6QZL6</accession>
<keyword evidence="1" id="KW-0732">Signal</keyword>
<evidence type="ECO:0008006" key="4">
    <source>
        <dbReference type="Google" id="ProtNLM"/>
    </source>
</evidence>
<proteinExistence type="predicted"/>
<dbReference type="HOGENOM" id="CLU_2233692_0_0_11"/>
<dbReference type="AlphaFoldDB" id="H6QZL6"/>
<dbReference type="Proteomes" id="UP000008190">
    <property type="component" value="Chromosome"/>
</dbReference>
<evidence type="ECO:0000313" key="2">
    <source>
        <dbReference type="EMBL" id="CCF65378.1"/>
    </source>
</evidence>
<sequence length="105" mass="10871">MLAGLAVGVFAVIGWAAAPALAQEDQPEAVYECEGLDAGPKSAATWNVVGRQCVPATDTPTEGDVEALAIQVRDRVVECANGTVEAEANSEDRVKVTGLDCVERG</sequence>
<name>H6QZL6_NOCCG</name>